<organism evidence="1 2">
    <name type="scientific">Streptococcus pneumoniae</name>
    <dbReference type="NCBI Taxonomy" id="1313"/>
    <lineage>
        <taxon>Bacteria</taxon>
        <taxon>Bacillati</taxon>
        <taxon>Bacillota</taxon>
        <taxon>Bacilli</taxon>
        <taxon>Lactobacillales</taxon>
        <taxon>Streptococcaceae</taxon>
        <taxon>Streptococcus</taxon>
    </lineage>
</organism>
<name>A0AA95D7F1_STREE</name>
<comment type="caution">
    <text evidence="1">The sequence shown here is derived from an EMBL/GenBank/DDBJ whole genome shotgun (WGS) entry which is preliminary data.</text>
</comment>
<proteinExistence type="predicted"/>
<gene>
    <name evidence="1" type="ORF">SAMEA3353485_00535</name>
</gene>
<protein>
    <submittedName>
        <fullName evidence="1">Uncharacterized protein</fullName>
    </submittedName>
</protein>
<dbReference type="Proteomes" id="UP000310818">
    <property type="component" value="Unassembled WGS sequence"/>
</dbReference>
<dbReference type="EMBL" id="CAASRX010000004">
    <property type="protein sequence ID" value="VNG98901.1"/>
    <property type="molecule type" value="Genomic_DNA"/>
</dbReference>
<evidence type="ECO:0000313" key="2">
    <source>
        <dbReference type="Proteomes" id="UP000310818"/>
    </source>
</evidence>
<reference evidence="1 2" key="1">
    <citation type="submission" date="2019-04" db="EMBL/GenBank/DDBJ databases">
        <authorList>
            <consortium name="Pathogen Informatics"/>
        </authorList>
    </citation>
    <scope>NUCLEOTIDE SEQUENCE [LARGE SCALE GENOMIC DNA]</scope>
    <source>
        <strain evidence="1 2">GPSC211</strain>
    </source>
</reference>
<dbReference type="AlphaFoldDB" id="A0AA95D7F1"/>
<accession>A0AA95D7F1</accession>
<sequence length="383" mass="45084">MSETIQEKEFQKRIFDSCEIQENIKVLFNFPNSSQFEREIEFINGITSDFIIYDSSKDEMKAILECKRADIGVTEYVRGVGQLFQYEYFQDEKISPRRFANISYSSDCNNNVLVIPSSFIRNTSLNIGRFRYPENSSILEVHENNNRVRLIDKNELEKLSDALENDLTTICQYYVRDTRIFEHYILLQFLKLLQEFKGYLNRDVIERSYLRKIHVINNRNWRNSFISLSSYGLIGRNNKLTQAAGMLSNVSVFEFINSIYEDYIAPFIDELMTVLEENANKVGIVSLRNTEIAEKIRDKYNGKDVLFLTDSDSRYISSWLNIMRDDIGCISFEPRSAKRIINFIPKDLTSKSRCEKIEEFSVAQNYVDEYLKIKKDLMREILK</sequence>
<evidence type="ECO:0000313" key="1">
    <source>
        <dbReference type="EMBL" id="VNG98901.1"/>
    </source>
</evidence>